<feature type="transmembrane region" description="Helical" evidence="6">
    <location>
        <begin position="93"/>
        <end position="115"/>
    </location>
</feature>
<dbReference type="InterPro" id="IPR036259">
    <property type="entry name" value="MFS_trans_sf"/>
</dbReference>
<dbReference type="Gene3D" id="1.20.1250.20">
    <property type="entry name" value="MFS general substrate transporter like domains"/>
    <property type="match status" value="2"/>
</dbReference>
<dbReference type="OrthoDB" id="2250022at2759"/>
<keyword evidence="3 6" id="KW-0812">Transmembrane</keyword>
<keyword evidence="2" id="KW-0813">Transport</keyword>
<accession>A0A6J3M6K9</accession>
<gene>
    <name evidence="9" type="ORF">K489DRAFT_379688</name>
</gene>
<reference evidence="9" key="1">
    <citation type="submission" date="2020-01" db="EMBL/GenBank/DDBJ databases">
        <authorList>
            <consortium name="DOE Joint Genome Institute"/>
            <person name="Haridas S."/>
            <person name="Albert R."/>
            <person name="Binder M."/>
            <person name="Bloem J."/>
            <person name="Labutti K."/>
            <person name="Salamov A."/>
            <person name="Andreopoulos B."/>
            <person name="Baker S.E."/>
            <person name="Barry K."/>
            <person name="Bills G."/>
            <person name="Bluhm B.H."/>
            <person name="Cannon C."/>
            <person name="Castanera R."/>
            <person name="Culley D.E."/>
            <person name="Daum C."/>
            <person name="Ezra D."/>
            <person name="Gonzalez J.B."/>
            <person name="Henrissat B."/>
            <person name="Kuo A."/>
            <person name="Liang C."/>
            <person name="Lipzen A."/>
            <person name="Lutzoni F."/>
            <person name="Magnuson J."/>
            <person name="Mondo S."/>
            <person name="Nolan M."/>
            <person name="Ohm R."/>
            <person name="Pangilinan J."/>
            <person name="Park H.-J."/>
            <person name="Ramirez L."/>
            <person name="Alfaro M."/>
            <person name="Sun H."/>
            <person name="Tritt A."/>
            <person name="Yoshinaga Y."/>
            <person name="Zwiers L.-H."/>
            <person name="Turgeon B.G."/>
            <person name="Goodwin S.B."/>
            <person name="Spatafora J.W."/>
            <person name="Crous P.W."/>
            <person name="Grigoriev I.V."/>
        </authorList>
    </citation>
    <scope>NUCLEOTIDE SEQUENCE</scope>
    <source>
        <strain evidence="9">CBS 342.82</strain>
    </source>
</reference>
<keyword evidence="5 6" id="KW-0472">Membrane</keyword>
<dbReference type="FunFam" id="1.20.1250.20:FF:000057">
    <property type="entry name" value="MFS general substrate transporter"/>
    <property type="match status" value="1"/>
</dbReference>
<dbReference type="AlphaFoldDB" id="A0A6J3M6K9"/>
<dbReference type="Pfam" id="PF07690">
    <property type="entry name" value="MFS_1"/>
    <property type="match status" value="1"/>
</dbReference>
<evidence type="ECO:0000256" key="2">
    <source>
        <dbReference type="ARBA" id="ARBA00022448"/>
    </source>
</evidence>
<evidence type="ECO:0000256" key="5">
    <source>
        <dbReference type="ARBA" id="ARBA00023136"/>
    </source>
</evidence>
<dbReference type="RefSeq" id="XP_033460737.1">
    <property type="nucleotide sequence ID" value="XM_033604716.1"/>
</dbReference>
<organism evidence="9">
    <name type="scientific">Dissoconium aciculare CBS 342.82</name>
    <dbReference type="NCBI Taxonomy" id="1314786"/>
    <lineage>
        <taxon>Eukaryota</taxon>
        <taxon>Fungi</taxon>
        <taxon>Dikarya</taxon>
        <taxon>Ascomycota</taxon>
        <taxon>Pezizomycotina</taxon>
        <taxon>Dothideomycetes</taxon>
        <taxon>Dothideomycetidae</taxon>
        <taxon>Mycosphaerellales</taxon>
        <taxon>Dissoconiaceae</taxon>
        <taxon>Dissoconium</taxon>
    </lineage>
</organism>
<reference evidence="9" key="2">
    <citation type="submission" date="2020-04" db="EMBL/GenBank/DDBJ databases">
        <authorList>
            <consortium name="NCBI Genome Project"/>
        </authorList>
    </citation>
    <scope>NUCLEOTIDE SEQUENCE</scope>
    <source>
        <strain evidence="9">CBS 342.82</strain>
    </source>
</reference>
<dbReference type="PANTHER" id="PTHR43791">
    <property type="entry name" value="PERMEASE-RELATED"/>
    <property type="match status" value="1"/>
</dbReference>
<dbReference type="InterPro" id="IPR011701">
    <property type="entry name" value="MFS"/>
</dbReference>
<sequence>MEFHESKDNGLDISTSWEECKDASFVESKTTDPVMALNEQERLVEKKLLHKIDFLIMPLVILVYILNFLDRSNFAAAKLQGLPEDLNLTSNDYQIALSILYVGYILMQVPSNALLNLSGRPSLYIGSCTVLWGLVSLLTSLVKDYTGIVVARFFLGVVEAPFFCGVLFYLSCWYTRAELSLRMTIFFAGSLLSNAFGGLVAAGILSGLNNARGLHAWQWLYIVEGSVTIAVGIVIVLVLPDLPENWKALSPEMKSVAVRRITLDGTEADAPGTEPMSQWQGIKLAFTDPKTYILAGIYHGVVGMAAISNFFPTLTESLGFGRVISLLLVAPPFVLITAIALMYGFISDRKGVRFWFFVCPVPVVIIGALLFMFTDSFGARYFSLFLLVFIYTMSGIIYAWMASSIPRPRAKRAVALAFINCFGNIASAWTPFIYTAESAPHFRLAMGVNIGLISSAAILAVVLKLVLEKENRQLAIMDGSNGKELSERDLANLERMARLEGISPTQAKQQWSNFRYTI</sequence>
<dbReference type="GO" id="GO:0016020">
    <property type="term" value="C:membrane"/>
    <property type="evidence" value="ECO:0007669"/>
    <property type="project" value="UniProtKB-SubCell"/>
</dbReference>
<dbReference type="GeneID" id="54362516"/>
<reference evidence="9" key="3">
    <citation type="submission" date="2025-08" db="UniProtKB">
        <authorList>
            <consortium name="RefSeq"/>
        </authorList>
    </citation>
    <scope>IDENTIFICATION</scope>
    <source>
        <strain evidence="9">CBS 342.82</strain>
    </source>
</reference>
<feature type="transmembrane region" description="Helical" evidence="6">
    <location>
        <begin position="184"/>
        <end position="207"/>
    </location>
</feature>
<name>A0A6J3M6K9_9PEZI</name>
<keyword evidence="8" id="KW-1185">Reference proteome</keyword>
<feature type="domain" description="Major facilitator superfamily (MFS) profile" evidence="7">
    <location>
        <begin position="56"/>
        <end position="472"/>
    </location>
</feature>
<evidence type="ECO:0000256" key="6">
    <source>
        <dbReference type="SAM" id="Phobius"/>
    </source>
</evidence>
<feature type="transmembrane region" description="Helical" evidence="6">
    <location>
        <begin position="292"/>
        <end position="311"/>
    </location>
</feature>
<protein>
    <submittedName>
        <fullName evidence="9">MFS transporter</fullName>
    </submittedName>
</protein>
<evidence type="ECO:0000256" key="1">
    <source>
        <dbReference type="ARBA" id="ARBA00004141"/>
    </source>
</evidence>
<feature type="transmembrane region" description="Helical" evidence="6">
    <location>
        <begin position="52"/>
        <end position="69"/>
    </location>
</feature>
<dbReference type="SUPFAM" id="SSF103473">
    <property type="entry name" value="MFS general substrate transporter"/>
    <property type="match status" value="1"/>
</dbReference>
<proteinExistence type="predicted"/>
<evidence type="ECO:0000313" key="9">
    <source>
        <dbReference type="RefSeq" id="XP_033460737.1"/>
    </source>
</evidence>
<feature type="transmembrane region" description="Helical" evidence="6">
    <location>
        <begin position="148"/>
        <end position="172"/>
    </location>
</feature>
<feature type="transmembrane region" description="Helical" evidence="6">
    <location>
        <begin position="219"/>
        <end position="239"/>
    </location>
</feature>
<dbReference type="PROSITE" id="PS50850">
    <property type="entry name" value="MFS"/>
    <property type="match status" value="1"/>
</dbReference>
<feature type="transmembrane region" description="Helical" evidence="6">
    <location>
        <begin position="122"/>
        <end position="142"/>
    </location>
</feature>
<feature type="transmembrane region" description="Helical" evidence="6">
    <location>
        <begin position="379"/>
        <end position="401"/>
    </location>
</feature>
<dbReference type="InterPro" id="IPR020846">
    <property type="entry name" value="MFS_dom"/>
</dbReference>
<evidence type="ECO:0000256" key="4">
    <source>
        <dbReference type="ARBA" id="ARBA00022989"/>
    </source>
</evidence>
<comment type="subcellular location">
    <subcellularLocation>
        <location evidence="1">Membrane</location>
        <topology evidence="1">Multi-pass membrane protein</topology>
    </subcellularLocation>
</comment>
<dbReference type="FunFam" id="1.20.1250.20:FF:000013">
    <property type="entry name" value="MFS general substrate transporter"/>
    <property type="match status" value="1"/>
</dbReference>
<dbReference type="GO" id="GO:0022857">
    <property type="term" value="F:transmembrane transporter activity"/>
    <property type="evidence" value="ECO:0007669"/>
    <property type="project" value="InterPro"/>
</dbReference>
<feature type="transmembrane region" description="Helical" evidence="6">
    <location>
        <begin position="413"/>
        <end position="434"/>
    </location>
</feature>
<keyword evidence="4 6" id="KW-1133">Transmembrane helix</keyword>
<evidence type="ECO:0000259" key="7">
    <source>
        <dbReference type="PROSITE" id="PS50850"/>
    </source>
</evidence>
<dbReference type="Proteomes" id="UP000504637">
    <property type="component" value="Unplaced"/>
</dbReference>
<feature type="transmembrane region" description="Helical" evidence="6">
    <location>
        <begin position="323"/>
        <end position="345"/>
    </location>
</feature>
<feature type="transmembrane region" description="Helical" evidence="6">
    <location>
        <begin position="352"/>
        <end position="373"/>
    </location>
</feature>
<evidence type="ECO:0000313" key="8">
    <source>
        <dbReference type="Proteomes" id="UP000504637"/>
    </source>
</evidence>
<dbReference type="PANTHER" id="PTHR43791:SF78">
    <property type="entry name" value="TRANSPORTER, PUTATIVE (AFU_ORTHOLOGUE AFUA_3G01370)-RELATED"/>
    <property type="match status" value="1"/>
</dbReference>
<evidence type="ECO:0000256" key="3">
    <source>
        <dbReference type="ARBA" id="ARBA00022692"/>
    </source>
</evidence>
<feature type="transmembrane region" description="Helical" evidence="6">
    <location>
        <begin position="446"/>
        <end position="467"/>
    </location>
</feature>